<reference evidence="4" key="1">
    <citation type="submission" date="2020-05" db="EMBL/GenBank/DDBJ databases">
        <title>Mycena genomes resolve the evolution of fungal bioluminescence.</title>
        <authorList>
            <person name="Tsai I.J."/>
        </authorList>
    </citation>
    <scope>NUCLEOTIDE SEQUENCE</scope>
    <source>
        <strain evidence="4">CCC161011</strain>
    </source>
</reference>
<evidence type="ECO:0000256" key="2">
    <source>
        <dbReference type="SAM" id="MobiDB-lite"/>
    </source>
</evidence>
<keyword evidence="1" id="KW-0539">Nucleus</keyword>
<protein>
    <submittedName>
        <fullName evidence="4">Zn(2)-C6 fungal-type domain-containing protein</fullName>
    </submittedName>
</protein>
<evidence type="ECO:0000259" key="3">
    <source>
        <dbReference type="SMART" id="SM00906"/>
    </source>
</evidence>
<keyword evidence="5" id="KW-1185">Reference proteome</keyword>
<evidence type="ECO:0000256" key="1">
    <source>
        <dbReference type="ARBA" id="ARBA00023242"/>
    </source>
</evidence>
<gene>
    <name evidence="4" type="ORF">MVEN_02124400</name>
</gene>
<feature type="domain" description="Xylanolytic transcriptional activator regulatory" evidence="3">
    <location>
        <begin position="233"/>
        <end position="306"/>
    </location>
</feature>
<sequence>MASGRGDELQADPDSKNLILTGAKAQRTQRSCDICRQRKIPKVPSLTVIQCIQAMALVLLTDAAPIAELSVWTMEDLKQEIASLKTKLRSLSVCSLCSQPLQLELLDDTTEGTSTLHTTPERDAASSDAKYTPDEQQDVTGDVLAERFGQFSLESCNTKYFGSASNFTLANSAIMYSTDPRVFVDGDRSLSAGWRYANQIRVLRKVFEPTIYEVQMYGLLSLFVLGSSVPQVSWVYIGLGIRCLQQRGEHRRKPEGYKPNAEDEVWKRTFWSFVTLEPIVCVCLGRPMGLRVEEYDVELPLEVDDDYWDKGFMQPLGKPSQLSYFVCLLRICQILSNAMRRLYGSKKEKVLFGWDGPDWEQRVVAEFDSAMNNFKDSVPAHLRWNPDNLSEGTFFDQAATLHITYHYVLTAIHRQRVGVLNTPSLSICASAARTIVHTADIWLAKLQRLPLSCIANPVFVSGIILVLYMFGTKRAGLPIDRNPDVVRVTRALEILKFAETRLQPMGRLWELLQEIWSLDGPLPLRNPAENGADSGNADASQTGAPASVALNIPAPPLATIPGQYFSHLQQSPDCRNLTNLATDQPPGLRPGVSIEQLLEDVDPLVNMDNILDDELMSIWMAAPADASTIKDWDAYIENARVDINWDNGFGAKQ</sequence>
<dbReference type="GO" id="GO:0003700">
    <property type="term" value="F:DNA-binding transcription factor activity"/>
    <property type="evidence" value="ECO:0007669"/>
    <property type="project" value="InterPro"/>
</dbReference>
<comment type="caution">
    <text evidence="4">The sequence shown here is derived from an EMBL/GenBank/DDBJ whole genome shotgun (WGS) entry which is preliminary data.</text>
</comment>
<evidence type="ECO:0000313" key="4">
    <source>
        <dbReference type="EMBL" id="KAF7336881.1"/>
    </source>
</evidence>
<dbReference type="GO" id="GO:0003677">
    <property type="term" value="F:DNA binding"/>
    <property type="evidence" value="ECO:0007669"/>
    <property type="project" value="InterPro"/>
</dbReference>
<dbReference type="GO" id="GO:0008270">
    <property type="term" value="F:zinc ion binding"/>
    <property type="evidence" value="ECO:0007669"/>
    <property type="project" value="InterPro"/>
</dbReference>
<dbReference type="InterPro" id="IPR050987">
    <property type="entry name" value="AtrR-like"/>
</dbReference>
<accession>A0A8H7CHU9</accession>
<evidence type="ECO:0000313" key="5">
    <source>
        <dbReference type="Proteomes" id="UP000620124"/>
    </source>
</evidence>
<dbReference type="SMART" id="SM00906">
    <property type="entry name" value="Fungal_trans"/>
    <property type="match status" value="1"/>
</dbReference>
<dbReference type="PANTHER" id="PTHR46910">
    <property type="entry name" value="TRANSCRIPTION FACTOR PDR1"/>
    <property type="match status" value="1"/>
</dbReference>
<dbReference type="GO" id="GO:0006351">
    <property type="term" value="P:DNA-templated transcription"/>
    <property type="evidence" value="ECO:0007669"/>
    <property type="project" value="InterPro"/>
</dbReference>
<dbReference type="Proteomes" id="UP000620124">
    <property type="component" value="Unassembled WGS sequence"/>
</dbReference>
<dbReference type="AlphaFoldDB" id="A0A8H7CHU9"/>
<dbReference type="EMBL" id="JACAZI010000022">
    <property type="protein sequence ID" value="KAF7336881.1"/>
    <property type="molecule type" value="Genomic_DNA"/>
</dbReference>
<dbReference type="PANTHER" id="PTHR46910:SF38">
    <property type="entry name" value="ZN(2)-C6 FUNGAL-TYPE DOMAIN-CONTAINING PROTEIN"/>
    <property type="match status" value="1"/>
</dbReference>
<proteinExistence type="predicted"/>
<organism evidence="4 5">
    <name type="scientific">Mycena venus</name>
    <dbReference type="NCBI Taxonomy" id="2733690"/>
    <lineage>
        <taxon>Eukaryota</taxon>
        <taxon>Fungi</taxon>
        <taxon>Dikarya</taxon>
        <taxon>Basidiomycota</taxon>
        <taxon>Agaricomycotina</taxon>
        <taxon>Agaricomycetes</taxon>
        <taxon>Agaricomycetidae</taxon>
        <taxon>Agaricales</taxon>
        <taxon>Marasmiineae</taxon>
        <taxon>Mycenaceae</taxon>
        <taxon>Mycena</taxon>
    </lineage>
</organism>
<dbReference type="OrthoDB" id="4456959at2759"/>
<feature type="region of interest" description="Disordered" evidence="2">
    <location>
        <begin position="112"/>
        <end position="136"/>
    </location>
</feature>
<dbReference type="Pfam" id="PF04082">
    <property type="entry name" value="Fungal_trans"/>
    <property type="match status" value="1"/>
</dbReference>
<name>A0A8H7CHU9_9AGAR</name>
<dbReference type="InterPro" id="IPR007219">
    <property type="entry name" value="XnlR_reg_dom"/>
</dbReference>
<dbReference type="CDD" id="cd12148">
    <property type="entry name" value="fungal_TF_MHR"/>
    <property type="match status" value="1"/>
</dbReference>